<evidence type="ECO:0000313" key="2">
    <source>
        <dbReference type="Proteomes" id="UP000095282"/>
    </source>
</evidence>
<proteinExistence type="predicted"/>
<name>A0A1I7U208_9PELO</name>
<dbReference type="Proteomes" id="UP000095282">
    <property type="component" value="Unplaced"/>
</dbReference>
<organism evidence="2 3">
    <name type="scientific">Caenorhabditis tropicalis</name>
    <dbReference type="NCBI Taxonomy" id="1561998"/>
    <lineage>
        <taxon>Eukaryota</taxon>
        <taxon>Metazoa</taxon>
        <taxon>Ecdysozoa</taxon>
        <taxon>Nematoda</taxon>
        <taxon>Chromadorea</taxon>
        <taxon>Rhabditida</taxon>
        <taxon>Rhabditina</taxon>
        <taxon>Rhabditomorpha</taxon>
        <taxon>Rhabditoidea</taxon>
        <taxon>Rhabditidae</taxon>
        <taxon>Peloderinae</taxon>
        <taxon>Caenorhabditis</taxon>
    </lineage>
</organism>
<feature type="region of interest" description="Disordered" evidence="1">
    <location>
        <begin position="1"/>
        <end position="26"/>
    </location>
</feature>
<evidence type="ECO:0000256" key="1">
    <source>
        <dbReference type="SAM" id="MobiDB-lite"/>
    </source>
</evidence>
<sequence>MTPPSRASTQPTTDWHNPNDKNSDYLFQPVEIKPGLLRPPDQELEEPVQQPVQEPVYEGVPLECVWPQHLGHDSHPPMPTGAFNRSMGAVMASGERAIYGMRTIRRRRAKNIVLATLMTVARQNDNFGPSVGFLRQVQEMFHAMEQ</sequence>
<evidence type="ECO:0000313" key="3">
    <source>
        <dbReference type="WBParaSite" id="Csp11.Scaffold629.g14048.t1"/>
    </source>
</evidence>
<protein>
    <submittedName>
        <fullName evidence="3">Uncharacterized protein</fullName>
    </submittedName>
</protein>
<feature type="compositionally biased region" description="Polar residues" evidence="1">
    <location>
        <begin position="1"/>
        <end position="16"/>
    </location>
</feature>
<dbReference type="WBParaSite" id="Csp11.Scaffold629.g14048.t1">
    <property type="protein sequence ID" value="Csp11.Scaffold629.g14048.t1"/>
    <property type="gene ID" value="Csp11.Scaffold629.g14048"/>
</dbReference>
<dbReference type="AlphaFoldDB" id="A0A1I7U208"/>
<keyword evidence="2" id="KW-1185">Reference proteome</keyword>
<reference evidence="3" key="1">
    <citation type="submission" date="2016-11" db="UniProtKB">
        <authorList>
            <consortium name="WormBaseParasite"/>
        </authorList>
    </citation>
    <scope>IDENTIFICATION</scope>
</reference>
<accession>A0A1I7U208</accession>